<dbReference type="GO" id="GO:0015833">
    <property type="term" value="P:peptide transport"/>
    <property type="evidence" value="ECO:0007669"/>
    <property type="project" value="TreeGrafter"/>
</dbReference>
<dbReference type="CDD" id="cd00995">
    <property type="entry name" value="PBP2_NikA_DppA_OppA_like"/>
    <property type="match status" value="1"/>
</dbReference>
<dbReference type="PANTHER" id="PTHR30290:SF9">
    <property type="entry name" value="OLIGOPEPTIDE-BINDING PROTEIN APPA"/>
    <property type="match status" value="1"/>
</dbReference>
<accession>A0A937URE3</accession>
<proteinExistence type="inferred from homology"/>
<gene>
    <name evidence="6" type="ORF">I7412_18735</name>
</gene>
<comment type="similarity">
    <text evidence="2">Belongs to the bacterial solute-binding protein 5 family.</text>
</comment>
<comment type="subcellular location">
    <subcellularLocation>
        <location evidence="1">Cell membrane</location>
        <topology evidence="1">Lipid-anchor</topology>
    </subcellularLocation>
</comment>
<evidence type="ECO:0000256" key="3">
    <source>
        <dbReference type="ARBA" id="ARBA00022448"/>
    </source>
</evidence>
<dbReference type="Proteomes" id="UP000604475">
    <property type="component" value="Unassembled WGS sequence"/>
</dbReference>
<dbReference type="PROSITE" id="PS01040">
    <property type="entry name" value="SBP_BACTERIAL_5"/>
    <property type="match status" value="1"/>
</dbReference>
<protein>
    <submittedName>
        <fullName evidence="6">ABC transporter substrate-binding protein</fullName>
    </submittedName>
</protein>
<name>A0A937URE3_9ACTN</name>
<dbReference type="GO" id="GO:0042597">
    <property type="term" value="C:periplasmic space"/>
    <property type="evidence" value="ECO:0007669"/>
    <property type="project" value="UniProtKB-ARBA"/>
</dbReference>
<dbReference type="PIRSF" id="PIRSF002741">
    <property type="entry name" value="MppA"/>
    <property type="match status" value="1"/>
</dbReference>
<keyword evidence="7" id="KW-1185">Reference proteome</keyword>
<dbReference type="PANTHER" id="PTHR30290">
    <property type="entry name" value="PERIPLASMIC BINDING COMPONENT OF ABC TRANSPORTER"/>
    <property type="match status" value="1"/>
</dbReference>
<dbReference type="InterPro" id="IPR023765">
    <property type="entry name" value="SBP_5_CS"/>
</dbReference>
<reference evidence="6" key="1">
    <citation type="submission" date="2020-12" db="EMBL/GenBank/DDBJ databases">
        <title>Genomic characterization of non-nitrogen-fixing Frankia strains.</title>
        <authorList>
            <person name="Carlos-Shanley C."/>
            <person name="Guerra T."/>
            <person name="Hahn D."/>
        </authorList>
    </citation>
    <scope>NUCLEOTIDE SEQUENCE</scope>
    <source>
        <strain evidence="6">CN6</strain>
    </source>
</reference>
<evidence type="ECO:0000256" key="4">
    <source>
        <dbReference type="ARBA" id="ARBA00022729"/>
    </source>
</evidence>
<keyword evidence="4" id="KW-0732">Signal</keyword>
<dbReference type="AlphaFoldDB" id="A0A937URE3"/>
<dbReference type="InterPro" id="IPR039424">
    <property type="entry name" value="SBP_5"/>
</dbReference>
<evidence type="ECO:0000259" key="5">
    <source>
        <dbReference type="Pfam" id="PF00496"/>
    </source>
</evidence>
<dbReference type="RefSeq" id="WP_203006689.1">
    <property type="nucleotide sequence ID" value="NZ_JADWYU010000381.1"/>
</dbReference>
<dbReference type="InterPro" id="IPR000914">
    <property type="entry name" value="SBP_5_dom"/>
</dbReference>
<evidence type="ECO:0000256" key="2">
    <source>
        <dbReference type="ARBA" id="ARBA00005695"/>
    </source>
</evidence>
<dbReference type="Pfam" id="PF00496">
    <property type="entry name" value="SBP_bac_5"/>
    <property type="match status" value="1"/>
</dbReference>
<dbReference type="Gene3D" id="3.10.105.10">
    <property type="entry name" value="Dipeptide-binding Protein, Domain 3"/>
    <property type="match status" value="1"/>
</dbReference>
<organism evidence="6 7">
    <name type="scientific">Frankia nepalensis</name>
    <dbReference type="NCBI Taxonomy" id="1836974"/>
    <lineage>
        <taxon>Bacteria</taxon>
        <taxon>Bacillati</taxon>
        <taxon>Actinomycetota</taxon>
        <taxon>Actinomycetes</taxon>
        <taxon>Frankiales</taxon>
        <taxon>Frankiaceae</taxon>
        <taxon>Frankia</taxon>
    </lineage>
</organism>
<dbReference type="EMBL" id="JAEACQ010000216">
    <property type="protein sequence ID" value="MBL7629160.1"/>
    <property type="molecule type" value="Genomic_DNA"/>
</dbReference>
<comment type="caution">
    <text evidence="6">The sequence shown here is derived from an EMBL/GenBank/DDBJ whole genome shotgun (WGS) entry which is preliminary data.</text>
</comment>
<dbReference type="GO" id="GO:0043190">
    <property type="term" value="C:ATP-binding cassette (ABC) transporter complex"/>
    <property type="evidence" value="ECO:0007669"/>
    <property type="project" value="InterPro"/>
</dbReference>
<evidence type="ECO:0000256" key="1">
    <source>
        <dbReference type="ARBA" id="ARBA00004193"/>
    </source>
</evidence>
<dbReference type="Gene3D" id="3.40.190.10">
    <property type="entry name" value="Periplasmic binding protein-like II"/>
    <property type="match status" value="1"/>
</dbReference>
<dbReference type="SUPFAM" id="SSF53850">
    <property type="entry name" value="Periplasmic binding protein-like II"/>
    <property type="match status" value="1"/>
</dbReference>
<sequence>MAALAGVLPACGGSSDEAPGTAPSAATVRLGGAATYIPSGDVRNLEPAAQGSVTSSGPYMNAIFDALFTVEPKTGNVRPRIATSFTTTDGRTWTLKLRDGVKFSDGTALDAEAVRFSWERLRNGEVQAVASDAVRQMDTITVVDPLTLTVTLKAPNWQFQHAVQDSSTIWIVSPTAVRTQGNDDFAQHPVGAGPFTLKSRTPNSDTVLARNPNYWQTGLPKLDTLILRPNPDGQQALDTVLSGGAQAMYDGVGQLATQGKDAGLSAPQDYGMQGGVTFLFNQAKAPFDDVRARQAVVLALDLDEINQQVFEGGAEIPKTLFSPDSPFYDASLTLPVNQPEQAQALFDELAAEGRPVSFTINTTSGSASASYAKAIQTQLSTYDNVTVEVAQTDVPTHSAGLRNHTFQLASSGAQSVDPEPALYAALHSTGSNNYGSIKDSAIDRGLDAGRASSDEATRRAGYLAFQKAVIANVPAIWAWRYHPVGILATNVTGLHFYGPSSPLFENFGLVE</sequence>
<evidence type="ECO:0000313" key="6">
    <source>
        <dbReference type="EMBL" id="MBL7629160.1"/>
    </source>
</evidence>
<dbReference type="GO" id="GO:1904680">
    <property type="term" value="F:peptide transmembrane transporter activity"/>
    <property type="evidence" value="ECO:0007669"/>
    <property type="project" value="TreeGrafter"/>
</dbReference>
<feature type="domain" description="Solute-binding protein family 5" evidence="5">
    <location>
        <begin position="77"/>
        <end position="432"/>
    </location>
</feature>
<evidence type="ECO:0000313" key="7">
    <source>
        <dbReference type="Proteomes" id="UP000604475"/>
    </source>
</evidence>
<keyword evidence="3" id="KW-0813">Transport</keyword>
<dbReference type="InterPro" id="IPR030678">
    <property type="entry name" value="Peptide/Ni-bd"/>
</dbReference>